<dbReference type="PANTHER" id="PTHR47506">
    <property type="entry name" value="TRANSCRIPTIONAL REGULATORY PROTEIN"/>
    <property type="match status" value="1"/>
</dbReference>
<keyword evidence="7" id="KW-1185">Reference proteome</keyword>
<dbReference type="AlphaFoldDB" id="A0A7G5EM30"/>
<reference evidence="6 7" key="1">
    <citation type="journal article" date="2020" name="G3 (Bethesda)">
        <title>CeMbio - The Caenorhabditis elegans Microbiome Resource.</title>
        <authorList>
            <person name="Dirksen P."/>
            <person name="Assie A."/>
            <person name="Zimmermann J."/>
            <person name="Zhang F."/>
            <person name="Tietje A.M."/>
            <person name="Marsh S.A."/>
            <person name="Felix M.A."/>
            <person name="Shapira M."/>
            <person name="Kaleta C."/>
            <person name="Schulenburg H."/>
            <person name="Samuel B."/>
        </authorList>
    </citation>
    <scope>NUCLEOTIDE SEQUENCE [LARGE SCALE GENOMIC DNA]</scope>
    <source>
        <strain evidence="6 7">BIGb0172</strain>
    </source>
</reference>
<feature type="domain" description="HTH tetR-type" evidence="5">
    <location>
        <begin position="9"/>
        <end position="69"/>
    </location>
</feature>
<evidence type="ECO:0000256" key="1">
    <source>
        <dbReference type="ARBA" id="ARBA00023015"/>
    </source>
</evidence>
<dbReference type="PANTHER" id="PTHR47506:SF7">
    <property type="entry name" value="TRANSCRIPTIONAL REGULATORY PROTEIN"/>
    <property type="match status" value="1"/>
</dbReference>
<evidence type="ECO:0000256" key="4">
    <source>
        <dbReference type="PROSITE-ProRule" id="PRU00335"/>
    </source>
</evidence>
<name>A0A7G5EM30_9BURK</name>
<keyword evidence="1" id="KW-0805">Transcription regulation</keyword>
<dbReference type="InterPro" id="IPR009057">
    <property type="entry name" value="Homeodomain-like_sf"/>
</dbReference>
<dbReference type="KEGG" id="cpis:HS961_20640"/>
<dbReference type="SUPFAM" id="SSF46689">
    <property type="entry name" value="Homeodomain-like"/>
    <property type="match status" value="1"/>
</dbReference>
<evidence type="ECO:0000313" key="7">
    <source>
        <dbReference type="Proteomes" id="UP000515240"/>
    </source>
</evidence>
<dbReference type="InterPro" id="IPR001647">
    <property type="entry name" value="HTH_TetR"/>
</dbReference>
<dbReference type="Pfam" id="PF21993">
    <property type="entry name" value="TetR_C_13_2"/>
    <property type="match status" value="1"/>
</dbReference>
<protein>
    <submittedName>
        <fullName evidence="6">TetR/AcrR family transcriptional regulator</fullName>
    </submittedName>
</protein>
<organism evidence="6 7">
    <name type="scientific">Comamonas piscis</name>
    <dbReference type="NCBI Taxonomy" id="1562974"/>
    <lineage>
        <taxon>Bacteria</taxon>
        <taxon>Pseudomonadati</taxon>
        <taxon>Pseudomonadota</taxon>
        <taxon>Betaproteobacteria</taxon>
        <taxon>Burkholderiales</taxon>
        <taxon>Comamonadaceae</taxon>
        <taxon>Comamonas</taxon>
    </lineage>
</organism>
<evidence type="ECO:0000313" key="6">
    <source>
        <dbReference type="EMBL" id="QMV75055.1"/>
    </source>
</evidence>
<dbReference type="EMBL" id="CP058554">
    <property type="protein sequence ID" value="QMV75055.1"/>
    <property type="molecule type" value="Genomic_DNA"/>
</dbReference>
<dbReference type="PROSITE" id="PS50977">
    <property type="entry name" value="HTH_TETR_2"/>
    <property type="match status" value="1"/>
</dbReference>
<dbReference type="SUPFAM" id="SSF48498">
    <property type="entry name" value="Tetracyclin repressor-like, C-terminal domain"/>
    <property type="match status" value="1"/>
</dbReference>
<dbReference type="InterPro" id="IPR054156">
    <property type="entry name" value="YxaF_TetR_C"/>
</dbReference>
<keyword evidence="3" id="KW-0804">Transcription</keyword>
<dbReference type="GO" id="GO:0003677">
    <property type="term" value="F:DNA binding"/>
    <property type="evidence" value="ECO:0007669"/>
    <property type="project" value="UniProtKB-UniRule"/>
</dbReference>
<evidence type="ECO:0000256" key="2">
    <source>
        <dbReference type="ARBA" id="ARBA00023125"/>
    </source>
</evidence>
<feature type="DNA-binding region" description="H-T-H motif" evidence="4">
    <location>
        <begin position="32"/>
        <end position="51"/>
    </location>
</feature>
<dbReference type="Pfam" id="PF00440">
    <property type="entry name" value="TetR_N"/>
    <property type="match status" value="1"/>
</dbReference>
<evidence type="ECO:0000259" key="5">
    <source>
        <dbReference type="PROSITE" id="PS50977"/>
    </source>
</evidence>
<dbReference type="Gene3D" id="1.10.10.60">
    <property type="entry name" value="Homeodomain-like"/>
    <property type="match status" value="1"/>
</dbReference>
<dbReference type="Gene3D" id="1.10.357.10">
    <property type="entry name" value="Tetracycline Repressor, domain 2"/>
    <property type="match status" value="1"/>
</dbReference>
<dbReference type="Proteomes" id="UP000515240">
    <property type="component" value="Chromosome"/>
</dbReference>
<accession>A0A7G5EM30</accession>
<dbReference type="RefSeq" id="WP_182325239.1">
    <property type="nucleotide sequence ID" value="NZ_CP058554.1"/>
</dbReference>
<keyword evidence="2 4" id="KW-0238">DNA-binding</keyword>
<dbReference type="PRINTS" id="PR00455">
    <property type="entry name" value="HTHTETR"/>
</dbReference>
<proteinExistence type="predicted"/>
<evidence type="ECO:0000256" key="3">
    <source>
        <dbReference type="ARBA" id="ARBA00023163"/>
    </source>
</evidence>
<gene>
    <name evidence="6" type="ORF">HS961_20640</name>
</gene>
<sequence>MKVTKEQAQHNRQALLDAAAALFKERGIDGTGVADICQQAGLTQGALYKHFSDKQDLAAQALAHGFGQGFGKVKQASEKSDHPIATYLDTYLNPQVRDDMTRGCPLVSTACDAGRQSEAVSRTFSDGFAELRAGIEAALPPSADPQQRQALASTLVAALVGAMAISRGVVKSDPALADEVLQQVRTVVEGLSSKP</sequence>
<dbReference type="InterPro" id="IPR036271">
    <property type="entry name" value="Tet_transcr_reg_TetR-rel_C_sf"/>
</dbReference>